<sequence>MKTLAKSEFETLIDGLIDDDPRSVVGPQRRSGQYVFEELDSAADLALEYDLTALSPKKYLLPQYEQLLTYERTDGEYEMHAGTDTEGVIIVGVHPYDLAAIEHLDKVHIDTMGDEPYRKRREDSLLIGLTMQSVAPESFAASMGAATTDSGYDLLVTDIGDRFVVDIGSFEGNELLADLDTHSASHSEVQEVRRIEDDLRGRFERELQFPPEELPTLLAEHYDDMEFWESYAEQCLSCGSCNMVCPTCYCFQVETVRDLGGDSGYQQRSWDGCLLEEFASVAQGENFREEVAQRHRHRFMRKGLYVYERYGDVSCVGCGRCTRHCVADVADPTDVYNDLWEATNA</sequence>
<dbReference type="RefSeq" id="WP_315908271.1">
    <property type="nucleotide sequence ID" value="NZ_JAOPKC010000003.1"/>
</dbReference>
<evidence type="ECO:0000313" key="3">
    <source>
        <dbReference type="EMBL" id="MCU4726672.1"/>
    </source>
</evidence>
<accession>A0AAE3IAR4</accession>
<dbReference type="PROSITE" id="PS51379">
    <property type="entry name" value="4FE4S_FER_2"/>
    <property type="match status" value="2"/>
</dbReference>
<dbReference type="PANTHER" id="PTHR40447:SF1">
    <property type="entry name" value="ANAEROBIC SULFITE REDUCTASE SUBUNIT A"/>
    <property type="match status" value="1"/>
</dbReference>
<dbReference type="Proteomes" id="UP001208186">
    <property type="component" value="Unassembled WGS sequence"/>
</dbReference>
<comment type="caution">
    <text evidence="3">The sequence shown here is derived from an EMBL/GenBank/DDBJ whole genome shotgun (WGS) entry which is preliminary data.</text>
</comment>
<dbReference type="EMBL" id="JAOPKC010000003">
    <property type="protein sequence ID" value="MCU4717508.1"/>
    <property type="molecule type" value="Genomic_DNA"/>
</dbReference>
<feature type="domain" description="4Fe-4S ferredoxin-type" evidence="1">
    <location>
        <begin position="305"/>
        <end position="335"/>
    </location>
</feature>
<dbReference type="SUPFAM" id="SSF54862">
    <property type="entry name" value="4Fe-4S ferredoxins"/>
    <property type="match status" value="1"/>
</dbReference>
<dbReference type="PROSITE" id="PS00198">
    <property type="entry name" value="4FE4S_FER_1"/>
    <property type="match status" value="1"/>
</dbReference>
<evidence type="ECO:0000313" key="4">
    <source>
        <dbReference type="Proteomes" id="UP001208186"/>
    </source>
</evidence>
<dbReference type="EMBL" id="JAOPKD010000004">
    <property type="protein sequence ID" value="MCU4726672.1"/>
    <property type="molecule type" value="Genomic_DNA"/>
</dbReference>
<proteinExistence type="predicted"/>
<reference evidence="3" key="1">
    <citation type="submission" date="2023-02" db="EMBL/GenBank/DDBJ databases">
        <title>Enrichment on poylsaccharides allowed isolation of novel metabolic and taxonomic groups of Haloarchaea.</title>
        <authorList>
            <person name="Sorokin D.Y."/>
            <person name="Elcheninov A.G."/>
            <person name="Khizhniak T.V."/>
            <person name="Kolganova T.V."/>
            <person name="Kublanov I.V."/>
        </authorList>
    </citation>
    <scope>NUCLEOTIDE SEQUENCE</scope>
    <source>
        <strain evidence="2 4">HArc-curdl5-1</strain>
        <strain evidence="3">HArc-curdl7</strain>
    </source>
</reference>
<dbReference type="InterPro" id="IPR017900">
    <property type="entry name" value="4Fe4S_Fe_S_CS"/>
</dbReference>
<evidence type="ECO:0000259" key="1">
    <source>
        <dbReference type="PROSITE" id="PS51379"/>
    </source>
</evidence>
<gene>
    <name evidence="3" type="ORF">OB914_06785</name>
    <name evidence="2" type="ORF">OB916_05450</name>
</gene>
<organism evidence="3 5">
    <name type="scientific">Halapricum hydrolyticum</name>
    <dbReference type="NCBI Taxonomy" id="2979991"/>
    <lineage>
        <taxon>Archaea</taxon>
        <taxon>Methanobacteriati</taxon>
        <taxon>Methanobacteriota</taxon>
        <taxon>Stenosarchaea group</taxon>
        <taxon>Halobacteria</taxon>
        <taxon>Halobacteriales</taxon>
        <taxon>Haloarculaceae</taxon>
        <taxon>Halapricum</taxon>
    </lineage>
</organism>
<dbReference type="Pfam" id="PF17179">
    <property type="entry name" value="Fer4_22"/>
    <property type="match status" value="1"/>
</dbReference>
<evidence type="ECO:0000313" key="2">
    <source>
        <dbReference type="EMBL" id="MCU4717508.1"/>
    </source>
</evidence>
<dbReference type="PANTHER" id="PTHR40447">
    <property type="entry name" value="ANAEROBIC SULFITE REDUCTASE SUBUNIT A"/>
    <property type="match status" value="1"/>
</dbReference>
<protein>
    <submittedName>
        <fullName evidence="3">4Fe-4S dicluster domain-containing protein</fullName>
    </submittedName>
</protein>
<feature type="domain" description="4Fe-4S ferredoxin-type" evidence="1">
    <location>
        <begin position="226"/>
        <end position="256"/>
    </location>
</feature>
<name>A0AAE3IAR4_9EURY</name>
<dbReference type="Proteomes" id="UP001209746">
    <property type="component" value="Unassembled WGS sequence"/>
</dbReference>
<keyword evidence="4" id="KW-1185">Reference proteome</keyword>
<dbReference type="GO" id="GO:0016491">
    <property type="term" value="F:oxidoreductase activity"/>
    <property type="evidence" value="ECO:0007669"/>
    <property type="project" value="UniProtKB-ARBA"/>
</dbReference>
<dbReference type="InterPro" id="IPR017896">
    <property type="entry name" value="4Fe4S_Fe-S-bd"/>
</dbReference>
<evidence type="ECO:0000313" key="5">
    <source>
        <dbReference type="Proteomes" id="UP001209746"/>
    </source>
</evidence>
<dbReference type="AlphaFoldDB" id="A0AAE3IAR4"/>